<reference evidence="11 12" key="1">
    <citation type="submission" date="2019-03" db="EMBL/GenBank/DDBJ databases">
        <title>Genomic Encyclopedia of Type Strains, Phase IV (KMG-IV): sequencing the most valuable type-strain genomes for metagenomic binning, comparative biology and taxonomic classification.</title>
        <authorList>
            <person name="Goeker M."/>
        </authorList>
    </citation>
    <scope>NUCLEOTIDE SEQUENCE [LARGE SCALE GENOMIC DNA]</scope>
    <source>
        <strain evidence="11 12">DSM 2132</strain>
    </source>
</reference>
<evidence type="ECO:0000256" key="2">
    <source>
        <dbReference type="ARBA" id="ARBA00022519"/>
    </source>
</evidence>
<keyword evidence="7" id="KW-0472">Membrane</keyword>
<dbReference type="PANTHER" id="PTHR32089">
    <property type="entry name" value="METHYL-ACCEPTING CHEMOTAXIS PROTEIN MCPB"/>
    <property type="match status" value="1"/>
</dbReference>
<organism evidence="11 12">
    <name type="scientific">Rhodothalassium salexigens DSM 2132</name>
    <dbReference type="NCBI Taxonomy" id="1188247"/>
    <lineage>
        <taxon>Bacteria</taxon>
        <taxon>Pseudomonadati</taxon>
        <taxon>Pseudomonadota</taxon>
        <taxon>Alphaproteobacteria</taxon>
        <taxon>Rhodothalassiales</taxon>
        <taxon>Rhodothalassiaceae</taxon>
        <taxon>Rhodothalassium</taxon>
    </lineage>
</organism>
<dbReference type="InterPro" id="IPR004090">
    <property type="entry name" value="Chemotax_Me-accpt_rcpt"/>
</dbReference>
<keyword evidence="2" id="KW-1003">Cell membrane</keyword>
<dbReference type="GO" id="GO:0005886">
    <property type="term" value="C:plasma membrane"/>
    <property type="evidence" value="ECO:0007669"/>
    <property type="project" value="UniProtKB-SubCell"/>
</dbReference>
<dbReference type="Proteomes" id="UP000295399">
    <property type="component" value="Unassembled WGS sequence"/>
</dbReference>
<dbReference type="InterPro" id="IPR000727">
    <property type="entry name" value="T_SNARE_dom"/>
</dbReference>
<dbReference type="SMART" id="SM00283">
    <property type="entry name" value="MA"/>
    <property type="match status" value="1"/>
</dbReference>
<dbReference type="Gene3D" id="1.10.287.950">
    <property type="entry name" value="Methyl-accepting chemotaxis protein"/>
    <property type="match status" value="1"/>
</dbReference>
<dbReference type="OrthoDB" id="7980437at2"/>
<keyword evidence="7" id="KW-1133">Transmembrane helix</keyword>
<dbReference type="InterPro" id="IPR004089">
    <property type="entry name" value="MCPsignal_dom"/>
</dbReference>
<comment type="subcellular location">
    <subcellularLocation>
        <location evidence="1">Cell inner membrane</location>
        <topology evidence="1">Multi-pass membrane protein</topology>
    </subcellularLocation>
</comment>
<dbReference type="EMBL" id="SLXO01000007">
    <property type="protein sequence ID" value="TCP33436.1"/>
    <property type="molecule type" value="Genomic_DNA"/>
</dbReference>
<evidence type="ECO:0000256" key="4">
    <source>
        <dbReference type="ARBA" id="ARBA00029447"/>
    </source>
</evidence>
<evidence type="ECO:0000259" key="8">
    <source>
        <dbReference type="PROSITE" id="PS50111"/>
    </source>
</evidence>
<dbReference type="PROSITE" id="PS50111">
    <property type="entry name" value="CHEMOTAXIS_TRANSDUC_2"/>
    <property type="match status" value="1"/>
</dbReference>
<evidence type="ECO:0000313" key="12">
    <source>
        <dbReference type="Proteomes" id="UP000295399"/>
    </source>
</evidence>
<dbReference type="PANTHER" id="PTHR32089:SF112">
    <property type="entry name" value="LYSOZYME-LIKE PROTEIN-RELATED"/>
    <property type="match status" value="1"/>
</dbReference>
<evidence type="ECO:0000256" key="1">
    <source>
        <dbReference type="ARBA" id="ARBA00004429"/>
    </source>
</evidence>
<feature type="transmembrane region" description="Helical" evidence="7">
    <location>
        <begin position="23"/>
        <end position="43"/>
    </location>
</feature>
<dbReference type="GO" id="GO:0004888">
    <property type="term" value="F:transmembrane signaling receptor activity"/>
    <property type="evidence" value="ECO:0007669"/>
    <property type="project" value="InterPro"/>
</dbReference>
<feature type="region of interest" description="Disordered" evidence="6">
    <location>
        <begin position="440"/>
        <end position="472"/>
    </location>
</feature>
<evidence type="ECO:0000256" key="6">
    <source>
        <dbReference type="SAM" id="MobiDB-lite"/>
    </source>
</evidence>
<sequence>MATTGQADAPGRWAGLFSVRNSLVGIIAVLALIAIAGAVMDALEANGRARTAALNERLSRVDSSIFAFLEAVSKERGFAMIALADDDNALAGRLTAARAEVDRLAATVGQGVADLPAFPGKAEARSAFDAGLREVRSVRTDIDAELDGGGDSGGEGGFDLESGFAVAAEDKPRIQPPVEALIDATVHLRTQAVFGLIGDDRDQFAYPNLLFQLWVMREYAAREWASVGEAIAAGRPLSLQAEVMNSLYAGRVAGAWDEVKRLIDSPLIDIDLQRQIDQVQTQFFENFRWDVLDVAAAESVDMRAGEGRYSMSVGPFVDAAVAATAPIETLFTRAGNRTEAMAEEKQRAGRAALTSQLVLLVIIVVVCVLAYLVVTNRVIRPLSGLQGNMRELADGNLSVEVPGTHRADEIGAMARTVQVFKDNALDKERLREEQERIEAERRREQEAAEQAEREAEERRRREEADKERHVQEERQRAMVELADQFEASVLGVVDKVRDGAQEMESAAQNMTHAVEDTSERSSLVASAAEQAAANMQMVASAAEELSASVREVTSQTNQSSTAAKDAVARSDKASEDVRRLAENANRIGEVVSLINDIAEQTNLLALNATIEAARAGEAGKGFAVVASEVKSLANQTGKATQEIAEQISTMQDATNKAVSAIESIQSIIQDIDSTAVSIASAVEEQDSSTQEISRNVSEVAKGSQDITKNIGAVSESANQTGAAATQVLTSAKDMSRLSDDLRGEVARFLETVRADRG</sequence>
<comment type="caution">
    <text evidence="11">The sequence shown here is derived from an EMBL/GenBank/DDBJ whole genome shotgun (WGS) entry which is preliminary data.</text>
</comment>
<dbReference type="GO" id="GO:0007165">
    <property type="term" value="P:signal transduction"/>
    <property type="evidence" value="ECO:0007669"/>
    <property type="project" value="UniProtKB-KW"/>
</dbReference>
<dbReference type="SUPFAM" id="SSF58104">
    <property type="entry name" value="Methyl-accepting chemotaxis protein (MCP) signaling domain"/>
    <property type="match status" value="1"/>
</dbReference>
<dbReference type="Pfam" id="PF00672">
    <property type="entry name" value="HAMP"/>
    <property type="match status" value="1"/>
</dbReference>
<keyword evidence="7" id="KW-0812">Transmembrane</keyword>
<name>A0A4V2SP17_RHOSA</name>
<evidence type="ECO:0000256" key="5">
    <source>
        <dbReference type="PROSITE-ProRule" id="PRU00284"/>
    </source>
</evidence>
<evidence type="ECO:0000256" key="7">
    <source>
        <dbReference type="SAM" id="Phobius"/>
    </source>
</evidence>
<feature type="transmembrane region" description="Helical" evidence="7">
    <location>
        <begin position="351"/>
        <end position="374"/>
    </location>
</feature>
<dbReference type="PROSITE" id="PS50192">
    <property type="entry name" value="T_SNARE"/>
    <property type="match status" value="1"/>
</dbReference>
<evidence type="ECO:0000259" key="10">
    <source>
        <dbReference type="PROSITE" id="PS50885"/>
    </source>
</evidence>
<evidence type="ECO:0000313" key="11">
    <source>
        <dbReference type="EMBL" id="TCP33436.1"/>
    </source>
</evidence>
<evidence type="ECO:0000259" key="9">
    <source>
        <dbReference type="PROSITE" id="PS50192"/>
    </source>
</evidence>
<dbReference type="AlphaFoldDB" id="A0A4V2SP17"/>
<dbReference type="Gene3D" id="6.10.340.10">
    <property type="match status" value="1"/>
</dbReference>
<feature type="domain" description="HAMP" evidence="10">
    <location>
        <begin position="376"/>
        <end position="429"/>
    </location>
</feature>
<feature type="domain" description="T-SNARE coiled-coil homology" evidence="9">
    <location>
        <begin position="651"/>
        <end position="713"/>
    </location>
</feature>
<gene>
    <name evidence="11" type="ORF">EV659_10746</name>
</gene>
<dbReference type="InParanoid" id="A0A4V2SP17"/>
<comment type="similarity">
    <text evidence="4">Belongs to the methyl-accepting chemotaxis (MCP) protein family.</text>
</comment>
<keyword evidence="3 5" id="KW-0807">Transducer</keyword>
<dbReference type="CDD" id="cd06225">
    <property type="entry name" value="HAMP"/>
    <property type="match status" value="1"/>
</dbReference>
<dbReference type="SMART" id="SM00304">
    <property type="entry name" value="HAMP"/>
    <property type="match status" value="1"/>
</dbReference>
<dbReference type="Pfam" id="PF00015">
    <property type="entry name" value="MCPsignal"/>
    <property type="match status" value="1"/>
</dbReference>
<dbReference type="GO" id="GO:0006935">
    <property type="term" value="P:chemotaxis"/>
    <property type="evidence" value="ECO:0007669"/>
    <property type="project" value="InterPro"/>
</dbReference>
<dbReference type="PRINTS" id="PR00260">
    <property type="entry name" value="CHEMTRNSDUCR"/>
</dbReference>
<accession>A0A4V2SP17</accession>
<dbReference type="InterPro" id="IPR003660">
    <property type="entry name" value="HAMP_dom"/>
</dbReference>
<evidence type="ECO:0000256" key="3">
    <source>
        <dbReference type="ARBA" id="ARBA00023224"/>
    </source>
</evidence>
<feature type="domain" description="Methyl-accepting transducer" evidence="8">
    <location>
        <begin position="499"/>
        <end position="735"/>
    </location>
</feature>
<protein>
    <submittedName>
        <fullName evidence="11">HAMP domain-containing protein</fullName>
    </submittedName>
</protein>
<keyword evidence="2" id="KW-0997">Cell inner membrane</keyword>
<keyword evidence="12" id="KW-1185">Reference proteome</keyword>
<dbReference type="PROSITE" id="PS50885">
    <property type="entry name" value="HAMP"/>
    <property type="match status" value="1"/>
</dbReference>
<proteinExistence type="inferred from homology"/>